<organism evidence="1">
    <name type="scientific">Anguilla anguilla</name>
    <name type="common">European freshwater eel</name>
    <name type="synonym">Muraena anguilla</name>
    <dbReference type="NCBI Taxonomy" id="7936"/>
    <lineage>
        <taxon>Eukaryota</taxon>
        <taxon>Metazoa</taxon>
        <taxon>Chordata</taxon>
        <taxon>Craniata</taxon>
        <taxon>Vertebrata</taxon>
        <taxon>Euteleostomi</taxon>
        <taxon>Actinopterygii</taxon>
        <taxon>Neopterygii</taxon>
        <taxon>Teleostei</taxon>
        <taxon>Anguilliformes</taxon>
        <taxon>Anguillidae</taxon>
        <taxon>Anguilla</taxon>
    </lineage>
</organism>
<proteinExistence type="predicted"/>
<protein>
    <submittedName>
        <fullName evidence="1">Uncharacterized protein</fullName>
    </submittedName>
</protein>
<dbReference type="AlphaFoldDB" id="A0A0E9R513"/>
<dbReference type="EMBL" id="GBXM01085149">
    <property type="protein sequence ID" value="JAH23428.1"/>
    <property type="molecule type" value="Transcribed_RNA"/>
</dbReference>
<sequence>MVPVKQSNLSKNVRELRKDVQKNSTAISDQNNVQSVICAVFSKVIQGRDSSWPHSICGSEHTAFVWRKTKSLLQGFLKGLQSFDV</sequence>
<name>A0A0E9R513_ANGAN</name>
<accession>A0A0E9R513</accession>
<reference evidence="1" key="2">
    <citation type="journal article" date="2015" name="Fish Shellfish Immunol.">
        <title>Early steps in the European eel (Anguilla anguilla)-Vibrio vulnificus interaction in the gills: Role of the RtxA13 toxin.</title>
        <authorList>
            <person name="Callol A."/>
            <person name="Pajuelo D."/>
            <person name="Ebbesson L."/>
            <person name="Teles M."/>
            <person name="MacKenzie S."/>
            <person name="Amaro C."/>
        </authorList>
    </citation>
    <scope>NUCLEOTIDE SEQUENCE</scope>
</reference>
<evidence type="ECO:0000313" key="1">
    <source>
        <dbReference type="EMBL" id="JAH23428.1"/>
    </source>
</evidence>
<reference evidence="1" key="1">
    <citation type="submission" date="2014-11" db="EMBL/GenBank/DDBJ databases">
        <authorList>
            <person name="Amaro Gonzalez C."/>
        </authorList>
    </citation>
    <scope>NUCLEOTIDE SEQUENCE</scope>
</reference>